<gene>
    <name evidence="1" type="ORF">ACFQ3W_10555</name>
</gene>
<dbReference type="PANTHER" id="PTHR10000:SF8">
    <property type="entry name" value="HAD SUPERFAMILY HYDROLASE-LIKE, TYPE 3"/>
    <property type="match status" value="1"/>
</dbReference>
<proteinExistence type="predicted"/>
<dbReference type="EMBL" id="JBHTLM010000006">
    <property type="protein sequence ID" value="MFD1176736.1"/>
    <property type="molecule type" value="Genomic_DNA"/>
</dbReference>
<dbReference type="NCBIfam" id="TIGR00099">
    <property type="entry name" value="Cof-subfamily"/>
    <property type="match status" value="1"/>
</dbReference>
<keyword evidence="1" id="KW-0378">Hydrolase</keyword>
<name>A0ABW3RW97_9BACL</name>
<dbReference type="Proteomes" id="UP001597262">
    <property type="component" value="Unassembled WGS sequence"/>
</dbReference>
<dbReference type="Gene3D" id="3.30.1240.10">
    <property type="match status" value="1"/>
</dbReference>
<dbReference type="CDD" id="cd07516">
    <property type="entry name" value="HAD_Pase"/>
    <property type="match status" value="1"/>
</dbReference>
<dbReference type="InterPro" id="IPR000150">
    <property type="entry name" value="Cof"/>
</dbReference>
<dbReference type="PROSITE" id="PS01228">
    <property type="entry name" value="COF_1"/>
    <property type="match status" value="1"/>
</dbReference>
<protein>
    <submittedName>
        <fullName evidence="1">Cof-type HAD-IIB family hydrolase</fullName>
        <ecNumber evidence="1">3.1.3.-</ecNumber>
    </submittedName>
</protein>
<dbReference type="InterPro" id="IPR023214">
    <property type="entry name" value="HAD_sf"/>
</dbReference>
<dbReference type="SUPFAM" id="SSF56784">
    <property type="entry name" value="HAD-like"/>
    <property type="match status" value="1"/>
</dbReference>
<dbReference type="Pfam" id="PF08282">
    <property type="entry name" value="Hydrolase_3"/>
    <property type="match status" value="1"/>
</dbReference>
<reference evidence="2" key="1">
    <citation type="journal article" date="2019" name="Int. J. Syst. Evol. Microbiol.">
        <title>The Global Catalogue of Microorganisms (GCM) 10K type strain sequencing project: providing services to taxonomists for standard genome sequencing and annotation.</title>
        <authorList>
            <consortium name="The Broad Institute Genomics Platform"/>
            <consortium name="The Broad Institute Genome Sequencing Center for Infectious Disease"/>
            <person name="Wu L."/>
            <person name="Ma J."/>
        </authorList>
    </citation>
    <scope>NUCLEOTIDE SEQUENCE [LARGE SCALE GENOMIC DNA]</scope>
    <source>
        <strain evidence="2">CCUG 59189</strain>
    </source>
</reference>
<dbReference type="SFLD" id="SFLDS00003">
    <property type="entry name" value="Haloacid_Dehalogenase"/>
    <property type="match status" value="1"/>
</dbReference>
<dbReference type="NCBIfam" id="TIGR01484">
    <property type="entry name" value="HAD-SF-IIB"/>
    <property type="match status" value="1"/>
</dbReference>
<dbReference type="RefSeq" id="WP_379319185.1">
    <property type="nucleotide sequence ID" value="NZ_JBHTLM010000006.1"/>
</dbReference>
<dbReference type="PANTHER" id="PTHR10000">
    <property type="entry name" value="PHOSPHOSERINE PHOSPHATASE"/>
    <property type="match status" value="1"/>
</dbReference>
<evidence type="ECO:0000313" key="2">
    <source>
        <dbReference type="Proteomes" id="UP001597262"/>
    </source>
</evidence>
<dbReference type="InterPro" id="IPR036412">
    <property type="entry name" value="HAD-like_sf"/>
</dbReference>
<dbReference type="InterPro" id="IPR006379">
    <property type="entry name" value="HAD-SF_hydro_IIB"/>
</dbReference>
<sequence length="272" mass="30506">MKYKLIALDVDGTLLNDDHELSQGTIETIRMIAEQGTEFVLCTGRAPVSSIPFMRQIGLGGYVITHNGAATVNVRTEEIIYEFALNPHGLEPYMEYCRNNKVHFDVNTTFGLYVENAAGLNQEALDMYHKFLMEPHDLPSWAEFNEPIVKFTIAGMPEQIERVYADWSEWPQAFNMLRSGDLFIDLMHKDASKGSALQKLAEKRGIPAENVMAIGNYYNDLTMLTFAGLGVAMENSPEEVKAAADAVTASNNEEGVKLALQKYCLEEQLRIR</sequence>
<keyword evidence="2" id="KW-1185">Reference proteome</keyword>
<accession>A0ABW3RW97</accession>
<dbReference type="GO" id="GO:0016787">
    <property type="term" value="F:hydrolase activity"/>
    <property type="evidence" value="ECO:0007669"/>
    <property type="project" value="UniProtKB-KW"/>
</dbReference>
<organism evidence="1 2">
    <name type="scientific">Paenibacillus puldeungensis</name>
    <dbReference type="NCBI Taxonomy" id="696536"/>
    <lineage>
        <taxon>Bacteria</taxon>
        <taxon>Bacillati</taxon>
        <taxon>Bacillota</taxon>
        <taxon>Bacilli</taxon>
        <taxon>Bacillales</taxon>
        <taxon>Paenibacillaceae</taxon>
        <taxon>Paenibacillus</taxon>
    </lineage>
</organism>
<dbReference type="SFLD" id="SFLDG01140">
    <property type="entry name" value="C2.B:_Phosphomannomutase_and_P"/>
    <property type="match status" value="1"/>
</dbReference>
<comment type="caution">
    <text evidence="1">The sequence shown here is derived from an EMBL/GenBank/DDBJ whole genome shotgun (WGS) entry which is preliminary data.</text>
</comment>
<dbReference type="EC" id="3.1.3.-" evidence="1"/>
<dbReference type="Gene3D" id="3.40.50.1000">
    <property type="entry name" value="HAD superfamily/HAD-like"/>
    <property type="match status" value="1"/>
</dbReference>
<evidence type="ECO:0000313" key="1">
    <source>
        <dbReference type="EMBL" id="MFD1176736.1"/>
    </source>
</evidence>